<dbReference type="Proteomes" id="UP000026961">
    <property type="component" value="Chromosome 1"/>
</dbReference>
<protein>
    <submittedName>
        <fullName evidence="1">Uncharacterized protein</fullName>
    </submittedName>
</protein>
<accession>A0A0D9YCB5</accession>
<name>A0A0D9YCB5_9ORYZ</name>
<dbReference type="HOGENOM" id="CLU_2907740_0_0_1"/>
<proteinExistence type="predicted"/>
<reference evidence="1" key="1">
    <citation type="submission" date="2013-08" db="EMBL/GenBank/DDBJ databases">
        <title>Oryza genome evolution.</title>
        <authorList>
            <person name="Wing R.A."/>
            <person name="Panaud O."/>
            <person name="Oliveira A.C."/>
        </authorList>
    </citation>
    <scope>NUCLEOTIDE SEQUENCE</scope>
</reference>
<dbReference type="EnsemblPlants" id="OGLUM01G28180.1">
    <property type="protein sequence ID" value="OGLUM01G28180.1"/>
    <property type="gene ID" value="OGLUM01G28180"/>
</dbReference>
<dbReference type="AlphaFoldDB" id="A0A0D9YCB5"/>
<reference evidence="1" key="2">
    <citation type="submission" date="2015-04" db="UniProtKB">
        <authorList>
            <consortium name="EnsemblPlants"/>
        </authorList>
    </citation>
    <scope>IDENTIFICATION</scope>
</reference>
<dbReference type="Gramene" id="OGLUM01G28180.1">
    <property type="protein sequence ID" value="OGLUM01G28180.1"/>
    <property type="gene ID" value="OGLUM01G28180"/>
</dbReference>
<reference evidence="1" key="3">
    <citation type="submission" date="2018-05" db="EMBL/GenBank/DDBJ databases">
        <title>OgluRS3 (Oryza glumaepatula Reference Sequence Version 3).</title>
        <authorList>
            <person name="Zhang J."/>
            <person name="Kudrna D."/>
            <person name="Lee S."/>
            <person name="Talag J."/>
            <person name="Welchert J."/>
            <person name="Wing R.A."/>
        </authorList>
    </citation>
    <scope>NUCLEOTIDE SEQUENCE [LARGE SCALE GENOMIC DNA]</scope>
</reference>
<sequence>MIQMMTIFSSLGTKEMIIGAILSNNNNNKMKLSRKIHGGKIIRWVCKKKNDVMIRARNILEN</sequence>
<evidence type="ECO:0000313" key="1">
    <source>
        <dbReference type="EnsemblPlants" id="OGLUM01G28180.1"/>
    </source>
</evidence>
<keyword evidence="2" id="KW-1185">Reference proteome</keyword>
<organism evidence="1">
    <name type="scientific">Oryza glumipatula</name>
    <dbReference type="NCBI Taxonomy" id="40148"/>
    <lineage>
        <taxon>Eukaryota</taxon>
        <taxon>Viridiplantae</taxon>
        <taxon>Streptophyta</taxon>
        <taxon>Embryophyta</taxon>
        <taxon>Tracheophyta</taxon>
        <taxon>Spermatophyta</taxon>
        <taxon>Magnoliopsida</taxon>
        <taxon>Liliopsida</taxon>
        <taxon>Poales</taxon>
        <taxon>Poaceae</taxon>
        <taxon>BOP clade</taxon>
        <taxon>Oryzoideae</taxon>
        <taxon>Oryzeae</taxon>
        <taxon>Oryzinae</taxon>
        <taxon>Oryza</taxon>
    </lineage>
</organism>
<evidence type="ECO:0000313" key="2">
    <source>
        <dbReference type="Proteomes" id="UP000026961"/>
    </source>
</evidence>